<dbReference type="PANTHER" id="PTHR35706">
    <property type="entry name" value="F14O23.11 PROTEIN"/>
    <property type="match status" value="1"/>
</dbReference>
<organism evidence="2 3">
    <name type="scientific">Leptomonas seymouri</name>
    <dbReference type="NCBI Taxonomy" id="5684"/>
    <lineage>
        <taxon>Eukaryota</taxon>
        <taxon>Discoba</taxon>
        <taxon>Euglenozoa</taxon>
        <taxon>Kinetoplastea</taxon>
        <taxon>Metakinetoplastina</taxon>
        <taxon>Trypanosomatida</taxon>
        <taxon>Trypanosomatidae</taxon>
        <taxon>Leishmaniinae</taxon>
        <taxon>Leptomonas</taxon>
    </lineage>
</organism>
<evidence type="ECO:0000313" key="3">
    <source>
        <dbReference type="Proteomes" id="UP000038009"/>
    </source>
</evidence>
<name>A0A0N1IJJ7_LEPSE</name>
<sequence length="163" mass="17488">MLPRCGGRAIGKGLLYRSGSVHLFPAVLRRPMIVTAMPIAAAAVTAPCTLCAVKCREHTTAAAAGASSDDLSTQLNDLMDSFAEARELIKDAMESVGTTYFADDMTDAEAQAGDVLKRWADVQAFLEKSGAKEELQKLRNMHDLKIKQMEAELETVREAGGSA</sequence>
<dbReference type="EMBL" id="LJSK01000167">
    <property type="protein sequence ID" value="KPI85768.1"/>
    <property type="molecule type" value="Genomic_DNA"/>
</dbReference>
<dbReference type="InterPro" id="IPR053325">
    <property type="entry name" value="H3-Acetyl_Activator"/>
</dbReference>
<evidence type="ECO:0000256" key="1">
    <source>
        <dbReference type="SAM" id="Coils"/>
    </source>
</evidence>
<evidence type="ECO:0000313" key="2">
    <source>
        <dbReference type="EMBL" id="KPI85768.1"/>
    </source>
</evidence>
<keyword evidence="3" id="KW-1185">Reference proteome</keyword>
<keyword evidence="1" id="KW-0175">Coiled coil</keyword>
<comment type="caution">
    <text evidence="2">The sequence shown here is derived from an EMBL/GenBank/DDBJ whole genome shotgun (WGS) entry which is preliminary data.</text>
</comment>
<accession>A0A0N1IJJ7</accession>
<feature type="coiled-coil region" evidence="1">
    <location>
        <begin position="132"/>
        <end position="159"/>
    </location>
</feature>
<dbReference type="OMA" id="TYFADDM"/>
<dbReference type="Proteomes" id="UP000038009">
    <property type="component" value="Unassembled WGS sequence"/>
</dbReference>
<protein>
    <submittedName>
        <fullName evidence="2">Uncharacterized protein</fullName>
    </submittedName>
</protein>
<dbReference type="PANTHER" id="PTHR35706:SF1">
    <property type="entry name" value="EMBRYOGENESIS-LIKE PROTEIN"/>
    <property type="match status" value="1"/>
</dbReference>
<dbReference type="AlphaFoldDB" id="A0A0N1IJJ7"/>
<proteinExistence type="predicted"/>
<reference evidence="2 3" key="1">
    <citation type="journal article" date="2015" name="PLoS Pathog.">
        <title>Leptomonas seymouri: Adaptations to the Dixenous Life Cycle Analyzed by Genome Sequencing, Transcriptome Profiling and Co-infection with Leishmania donovani.</title>
        <authorList>
            <person name="Kraeva N."/>
            <person name="Butenko A."/>
            <person name="Hlavacova J."/>
            <person name="Kostygov A."/>
            <person name="Myskova J."/>
            <person name="Grybchuk D."/>
            <person name="Lestinova T."/>
            <person name="Votypka J."/>
            <person name="Volf P."/>
            <person name="Opperdoes F."/>
            <person name="Flegontov P."/>
            <person name="Lukes J."/>
            <person name="Yurchenko V."/>
        </authorList>
    </citation>
    <scope>NUCLEOTIDE SEQUENCE [LARGE SCALE GENOMIC DNA]</scope>
    <source>
        <strain evidence="2 3">ATCC 30220</strain>
    </source>
</reference>
<gene>
    <name evidence="2" type="ORF">ABL78_5159</name>
</gene>
<dbReference type="VEuPathDB" id="TriTrypDB:Lsey_0167_0020"/>
<dbReference type="OrthoDB" id="273230at2759"/>